<dbReference type="PANTHER" id="PTHR13789:SF309">
    <property type="entry name" value="PUTATIVE (AFU_ORTHOLOGUE AFUA_6G14510)-RELATED"/>
    <property type="match status" value="1"/>
</dbReference>
<dbReference type="Gene3D" id="3.30.9.10">
    <property type="entry name" value="D-Amino Acid Oxidase, subunit A, domain 2"/>
    <property type="match status" value="1"/>
</dbReference>
<dbReference type="GO" id="GO:0071949">
    <property type="term" value="F:FAD binding"/>
    <property type="evidence" value="ECO:0007669"/>
    <property type="project" value="InterPro"/>
</dbReference>
<evidence type="ECO:0000259" key="3">
    <source>
        <dbReference type="Pfam" id="PF01494"/>
    </source>
</evidence>
<keyword evidence="5" id="KW-1185">Reference proteome</keyword>
<dbReference type="InterPro" id="IPR036188">
    <property type="entry name" value="FAD/NAD-bd_sf"/>
</dbReference>
<feature type="domain" description="FAD-binding" evidence="3">
    <location>
        <begin position="11"/>
        <end position="327"/>
    </location>
</feature>
<dbReference type="RefSeq" id="WP_045774443.1">
    <property type="nucleotide sequence ID" value="NZ_LAJY01000037.1"/>
</dbReference>
<sequence>MPNRAATPLAIAVIGAGIGGLASACFLAESGHRVTLIEAFAQPKPLGSGLLLQPIGLAALSVLGLDRPVIAQGSRISNLYGRAVGGKLTLLNVRYDALAPHLFGIGTTRGALFETLYRAAQDYGLPIETDAPVQTLEGLELNGPGVTVVTPRQRFGPCDLVIDASGTNSRLRPQFAEIRRDRPYPFGALWGLVDLTGTGFAADRLDQRYDRARHMIGVLPVGPRADGTGLRGALFWSLPTQDFDRWRETPLAVWRDAVRRLWPETEPLLAQITEHDHLARAAYSDVVLARPDAGRLLFIGDAAHCTSPQLGQGANLALLDALVLSRVL</sequence>
<comment type="caution">
    <text evidence="4">The sequence shown here is derived from an EMBL/GenBank/DDBJ whole genome shotgun (WGS) entry which is preliminary data.</text>
</comment>
<dbReference type="AlphaFoldDB" id="A0A0F3IWB0"/>
<dbReference type="PRINTS" id="PR00420">
    <property type="entry name" value="RNGMNOXGNASE"/>
</dbReference>
<dbReference type="GO" id="GO:0004497">
    <property type="term" value="F:monooxygenase activity"/>
    <property type="evidence" value="ECO:0007669"/>
    <property type="project" value="UniProtKB-KW"/>
</dbReference>
<feature type="non-terminal residue" evidence="4">
    <location>
        <position position="328"/>
    </location>
</feature>
<evidence type="ECO:0000256" key="2">
    <source>
        <dbReference type="ARBA" id="ARBA00023033"/>
    </source>
</evidence>
<keyword evidence="1" id="KW-0560">Oxidoreductase</keyword>
<proteinExistence type="predicted"/>
<dbReference type="Gene3D" id="3.50.50.60">
    <property type="entry name" value="FAD/NAD(P)-binding domain"/>
    <property type="match status" value="1"/>
</dbReference>
<gene>
    <name evidence="4" type="ORF">VZ95_02310</name>
</gene>
<dbReference type="EMBL" id="LAJY01000037">
    <property type="protein sequence ID" value="KJV10833.1"/>
    <property type="molecule type" value="Genomic_DNA"/>
</dbReference>
<dbReference type="SUPFAM" id="SSF51905">
    <property type="entry name" value="FAD/NAD(P)-binding domain"/>
    <property type="match status" value="1"/>
</dbReference>
<dbReference type="InterPro" id="IPR002938">
    <property type="entry name" value="FAD-bd"/>
</dbReference>
<dbReference type="Proteomes" id="UP000033774">
    <property type="component" value="Unassembled WGS sequence"/>
</dbReference>
<evidence type="ECO:0000256" key="1">
    <source>
        <dbReference type="ARBA" id="ARBA00023002"/>
    </source>
</evidence>
<dbReference type="OrthoDB" id="4230779at2"/>
<accession>A0A0F3IWB0</accession>
<evidence type="ECO:0000313" key="4">
    <source>
        <dbReference type="EMBL" id="KJV10833.1"/>
    </source>
</evidence>
<dbReference type="InterPro" id="IPR050493">
    <property type="entry name" value="FAD-dep_Monooxygenase_BioMet"/>
</dbReference>
<keyword evidence="2" id="KW-0503">Monooxygenase</keyword>
<dbReference type="Pfam" id="PF01494">
    <property type="entry name" value="FAD_binding_3"/>
    <property type="match status" value="1"/>
</dbReference>
<dbReference type="PROSITE" id="PS51257">
    <property type="entry name" value="PROKAR_LIPOPROTEIN"/>
    <property type="match status" value="1"/>
</dbReference>
<protein>
    <recommendedName>
        <fullName evidence="3">FAD-binding domain-containing protein</fullName>
    </recommendedName>
</protein>
<name>A0A0F3IWB0_9PROT</name>
<evidence type="ECO:0000313" key="5">
    <source>
        <dbReference type="Proteomes" id="UP000033774"/>
    </source>
</evidence>
<dbReference type="PANTHER" id="PTHR13789">
    <property type="entry name" value="MONOOXYGENASE"/>
    <property type="match status" value="1"/>
</dbReference>
<reference evidence="4" key="1">
    <citation type="submission" date="2015-03" db="EMBL/GenBank/DDBJ databases">
        <title>Draft genome sequence of Elstera litoralis.</title>
        <authorList>
            <person name="Rahalkar M.C."/>
            <person name="Dhakephalkar P.K."/>
            <person name="Pore S.D."/>
            <person name="Arora P."/>
            <person name="Kapse N.G."/>
            <person name="Pandit P.S."/>
        </authorList>
    </citation>
    <scope>NUCLEOTIDE SEQUENCE [LARGE SCALE GENOMIC DNA]</scope>
    <source>
        <strain evidence="4">Dia-1</strain>
    </source>
</reference>
<organism evidence="4 5">
    <name type="scientific">Elstera litoralis</name>
    <dbReference type="NCBI Taxonomy" id="552518"/>
    <lineage>
        <taxon>Bacteria</taxon>
        <taxon>Pseudomonadati</taxon>
        <taxon>Pseudomonadota</taxon>
        <taxon>Alphaproteobacteria</taxon>
        <taxon>Rhodospirillales</taxon>
        <taxon>Rhodospirillaceae</taxon>
        <taxon>Elstera</taxon>
    </lineage>
</organism>